<evidence type="ECO:0000313" key="2">
    <source>
        <dbReference type="EMBL" id="MBC8316265.1"/>
    </source>
</evidence>
<dbReference type="AlphaFoldDB" id="A0A8J6TEC8"/>
<name>A0A8J6TEC8_9BACT</name>
<dbReference type="Gene3D" id="3.40.630.30">
    <property type="match status" value="1"/>
</dbReference>
<comment type="caution">
    <text evidence="2">The sequence shown here is derived from an EMBL/GenBank/DDBJ whole genome shotgun (WGS) entry which is preliminary data.</text>
</comment>
<dbReference type="InterPro" id="IPR000182">
    <property type="entry name" value="GNAT_dom"/>
</dbReference>
<dbReference type="CDD" id="cd04301">
    <property type="entry name" value="NAT_SF"/>
    <property type="match status" value="1"/>
</dbReference>
<dbReference type="EMBL" id="JACNJZ010000003">
    <property type="protein sequence ID" value="MBC8316265.1"/>
    <property type="molecule type" value="Genomic_DNA"/>
</dbReference>
<dbReference type="GO" id="GO:0016747">
    <property type="term" value="F:acyltransferase activity, transferring groups other than amino-acyl groups"/>
    <property type="evidence" value="ECO:0007669"/>
    <property type="project" value="InterPro"/>
</dbReference>
<protein>
    <submittedName>
        <fullName evidence="2">N-acetyltransferase</fullName>
    </submittedName>
</protein>
<dbReference type="PROSITE" id="PS51186">
    <property type="entry name" value="GNAT"/>
    <property type="match status" value="1"/>
</dbReference>
<feature type="domain" description="N-acetyltransferase" evidence="1">
    <location>
        <begin position="1"/>
        <end position="144"/>
    </location>
</feature>
<gene>
    <name evidence="2" type="ORF">H8E41_00035</name>
</gene>
<accession>A0A8J6TEC8</accession>
<organism evidence="2 3">
    <name type="scientific">Candidatus Desulfobia pelagia</name>
    <dbReference type="NCBI Taxonomy" id="2841692"/>
    <lineage>
        <taxon>Bacteria</taxon>
        <taxon>Pseudomonadati</taxon>
        <taxon>Thermodesulfobacteriota</taxon>
        <taxon>Desulfobulbia</taxon>
        <taxon>Desulfobulbales</taxon>
        <taxon>Desulfobulbaceae</taxon>
        <taxon>Candidatus Desulfobia</taxon>
    </lineage>
</organism>
<proteinExistence type="predicted"/>
<dbReference type="InterPro" id="IPR016181">
    <property type="entry name" value="Acyl_CoA_acyltransferase"/>
</dbReference>
<dbReference type="Pfam" id="PF13508">
    <property type="entry name" value="Acetyltransf_7"/>
    <property type="match status" value="1"/>
</dbReference>
<evidence type="ECO:0000313" key="3">
    <source>
        <dbReference type="Proteomes" id="UP000614424"/>
    </source>
</evidence>
<evidence type="ECO:0000259" key="1">
    <source>
        <dbReference type="PROSITE" id="PS51186"/>
    </source>
</evidence>
<dbReference type="SUPFAM" id="SSF55729">
    <property type="entry name" value="Acyl-CoA N-acyltransferases (Nat)"/>
    <property type="match status" value="1"/>
</dbReference>
<dbReference type="Proteomes" id="UP000614424">
    <property type="component" value="Unassembled WGS sequence"/>
</dbReference>
<sequence>MKIRQLTPENYGKAYALLRQAFPRSTYEVRLVENFHKNGTAVHEWVCIHRNTIIAYIAFSNAYNGSRVCGLHLAPLAVKPEFQKQGIGSELLRFALRQDIIKENTLFVLGNPGFYTKFGFEHCALPVCPFDKNNAHFLSIRNKAASPFTVGYESEFNRK</sequence>
<reference evidence="2 3" key="1">
    <citation type="submission" date="2020-08" db="EMBL/GenBank/DDBJ databases">
        <title>Bridging the membrane lipid divide: bacteria of the FCB group superphylum have the potential to synthesize archaeal ether lipids.</title>
        <authorList>
            <person name="Villanueva L."/>
            <person name="Von Meijenfeldt F.A.B."/>
            <person name="Westbye A.B."/>
            <person name="Yadav S."/>
            <person name="Hopmans E.C."/>
            <person name="Dutilh B.E."/>
            <person name="Sinninghe Damste J.S."/>
        </authorList>
    </citation>
    <scope>NUCLEOTIDE SEQUENCE [LARGE SCALE GENOMIC DNA]</scope>
    <source>
        <strain evidence="2">NIOZ-UU47</strain>
    </source>
</reference>